<feature type="compositionally biased region" description="Basic and acidic residues" evidence="1">
    <location>
        <begin position="259"/>
        <end position="275"/>
    </location>
</feature>
<name>E3MC06_CAERE</name>
<dbReference type="RefSeq" id="XP_003106289.2">
    <property type="nucleotide sequence ID" value="XM_003106241.2"/>
</dbReference>
<dbReference type="Proteomes" id="UP000008281">
    <property type="component" value="Unassembled WGS sequence"/>
</dbReference>
<dbReference type="InParanoid" id="E3MC06"/>
<dbReference type="AlphaFoldDB" id="E3MC06"/>
<protein>
    <submittedName>
        <fullName evidence="2">Uncharacterized protein</fullName>
    </submittedName>
</protein>
<feature type="region of interest" description="Disordered" evidence="1">
    <location>
        <begin position="133"/>
        <end position="284"/>
    </location>
</feature>
<feature type="compositionally biased region" description="Low complexity" evidence="1">
    <location>
        <begin position="81"/>
        <end position="92"/>
    </location>
</feature>
<evidence type="ECO:0000313" key="3">
    <source>
        <dbReference type="Proteomes" id="UP000008281"/>
    </source>
</evidence>
<organism evidence="3">
    <name type="scientific">Caenorhabditis remanei</name>
    <name type="common">Caenorhabditis vulgaris</name>
    <dbReference type="NCBI Taxonomy" id="31234"/>
    <lineage>
        <taxon>Eukaryota</taxon>
        <taxon>Metazoa</taxon>
        <taxon>Ecdysozoa</taxon>
        <taxon>Nematoda</taxon>
        <taxon>Chromadorea</taxon>
        <taxon>Rhabditida</taxon>
        <taxon>Rhabditina</taxon>
        <taxon>Rhabditomorpha</taxon>
        <taxon>Rhabditoidea</taxon>
        <taxon>Rhabditidae</taxon>
        <taxon>Peloderinae</taxon>
        <taxon>Caenorhabditis</taxon>
    </lineage>
</organism>
<feature type="compositionally biased region" description="Low complexity" evidence="1">
    <location>
        <begin position="57"/>
        <end position="71"/>
    </location>
</feature>
<feature type="compositionally biased region" description="Polar residues" evidence="1">
    <location>
        <begin position="96"/>
        <end position="108"/>
    </location>
</feature>
<dbReference type="EMBL" id="DS268434">
    <property type="protein sequence ID" value="EFO98231.1"/>
    <property type="molecule type" value="Genomic_DNA"/>
</dbReference>
<reference evidence="2" key="1">
    <citation type="submission" date="2007-07" db="EMBL/GenBank/DDBJ databases">
        <title>PCAP assembly of the Caenorhabditis remanei genome.</title>
        <authorList>
            <consortium name="The Caenorhabditis remanei Sequencing Consortium"/>
            <person name="Wilson R.K."/>
        </authorList>
    </citation>
    <scope>NUCLEOTIDE SEQUENCE [LARGE SCALE GENOMIC DNA]</scope>
    <source>
        <strain evidence="2">PB4641</strain>
    </source>
</reference>
<gene>
    <name evidence="2" type="ORF">CRE_15283</name>
</gene>
<evidence type="ECO:0000313" key="2">
    <source>
        <dbReference type="EMBL" id="EFO98231.1"/>
    </source>
</evidence>
<dbReference type="CTD" id="9807937"/>
<dbReference type="HOGENOM" id="CLU_534475_0_0_1"/>
<dbReference type="KEGG" id="crq:GCK72_025682"/>
<feature type="compositionally biased region" description="Basic and acidic residues" evidence="1">
    <location>
        <begin position="152"/>
        <end position="162"/>
    </location>
</feature>
<keyword evidence="3" id="KW-1185">Reference proteome</keyword>
<feature type="compositionally biased region" description="Basic and acidic residues" evidence="1">
    <location>
        <begin position="189"/>
        <end position="200"/>
    </location>
</feature>
<evidence type="ECO:0000256" key="1">
    <source>
        <dbReference type="SAM" id="MobiDB-lite"/>
    </source>
</evidence>
<feature type="compositionally biased region" description="Acidic residues" evidence="1">
    <location>
        <begin position="240"/>
        <end position="252"/>
    </location>
</feature>
<feature type="region of interest" description="Disordered" evidence="1">
    <location>
        <begin position="1"/>
        <end position="114"/>
    </location>
</feature>
<sequence>MPNIGGKNDKNTKKKNLSVSKSTQALPPSMSESRNPTGVNTERNDNTRKKKNKKKPTTTTESNFNSSTEPTATSATGRFVKNTNANKTTTSKIESPPSNTEHQLSASAKQKMGLTGNETLGELVATLQKHFINPKPTIPRRPQPKFTVTAEMRQKIALKDTEQPECVELSSDEEGRATNTNSPSTSSKTKPEKLKSRDPSSDIEDPDRYSPSQPLDLPEVDVVLNDSDDGRESPESPVYSDEEQEEDKEESPESSAQLKESKSAIEQKENKKESLESSAPEEENKVSAVTLKLLAVLPSNNEGNGHSLEHIIKIMDHDKYQLLPPDHQAICRMAIAKGVEGTFIGEVFCNRDLLQVAARAIFQSLYPEEHSEEKENFKYLTYAMGMSKRDFLGDYNLTLLEQAYELMINHGGKGEATTDLEDLMEIIDVHEYCGGKYWTYDMYEKGIFDIYQMLGKDNNAIDEVFKKHGRQLPPTVEYALKGYKLLEVNGGPLTEYQCKPIMEFQWTERG</sequence>
<feature type="compositionally biased region" description="Low complexity" evidence="1">
    <location>
        <begin position="178"/>
        <end position="188"/>
    </location>
</feature>
<dbReference type="GeneID" id="9807937"/>
<dbReference type="OMA" id="AIANMTH"/>
<feature type="compositionally biased region" description="Polar residues" evidence="1">
    <location>
        <begin position="17"/>
        <end position="39"/>
    </location>
</feature>
<proteinExistence type="predicted"/>
<accession>E3MC06</accession>